<dbReference type="AlphaFoldDB" id="A0A9W9NBN5"/>
<reference evidence="2" key="2">
    <citation type="journal article" date="2023" name="IMA Fungus">
        <title>Comparative genomic study of the Penicillium genus elucidates a diverse pangenome and 15 lateral gene transfer events.</title>
        <authorList>
            <person name="Petersen C."/>
            <person name="Sorensen T."/>
            <person name="Nielsen M.R."/>
            <person name="Sondergaard T.E."/>
            <person name="Sorensen J.L."/>
            <person name="Fitzpatrick D.A."/>
            <person name="Frisvad J.C."/>
            <person name="Nielsen K.L."/>
        </authorList>
    </citation>
    <scope>NUCLEOTIDE SEQUENCE</scope>
    <source>
        <strain evidence="2">IBT 19713</strain>
    </source>
</reference>
<feature type="transmembrane region" description="Helical" evidence="1">
    <location>
        <begin position="27"/>
        <end position="46"/>
    </location>
</feature>
<protein>
    <submittedName>
        <fullName evidence="2">Uncharacterized protein</fullName>
    </submittedName>
</protein>
<feature type="transmembrane region" description="Helical" evidence="1">
    <location>
        <begin position="174"/>
        <end position="197"/>
    </location>
</feature>
<keyword evidence="3" id="KW-1185">Reference proteome</keyword>
<accession>A0A9W9NBN5</accession>
<proteinExistence type="predicted"/>
<organism evidence="2 3">
    <name type="scientific">Penicillium chermesinum</name>
    <dbReference type="NCBI Taxonomy" id="63820"/>
    <lineage>
        <taxon>Eukaryota</taxon>
        <taxon>Fungi</taxon>
        <taxon>Dikarya</taxon>
        <taxon>Ascomycota</taxon>
        <taxon>Pezizomycotina</taxon>
        <taxon>Eurotiomycetes</taxon>
        <taxon>Eurotiomycetidae</taxon>
        <taxon>Eurotiales</taxon>
        <taxon>Aspergillaceae</taxon>
        <taxon>Penicillium</taxon>
    </lineage>
</organism>
<evidence type="ECO:0000256" key="1">
    <source>
        <dbReference type="SAM" id="Phobius"/>
    </source>
</evidence>
<keyword evidence="1" id="KW-0812">Transmembrane</keyword>
<dbReference type="RefSeq" id="XP_058325725.1">
    <property type="nucleotide sequence ID" value="XM_058479157.1"/>
</dbReference>
<feature type="transmembrane region" description="Helical" evidence="1">
    <location>
        <begin position="203"/>
        <end position="226"/>
    </location>
</feature>
<keyword evidence="1" id="KW-0472">Membrane</keyword>
<dbReference type="Proteomes" id="UP001150941">
    <property type="component" value="Unassembled WGS sequence"/>
</dbReference>
<dbReference type="EMBL" id="JAPQKS010000008">
    <property type="protein sequence ID" value="KAJ5216854.1"/>
    <property type="molecule type" value="Genomic_DNA"/>
</dbReference>
<name>A0A9W9NBN5_9EURO</name>
<comment type="caution">
    <text evidence="2">The sequence shown here is derived from an EMBL/GenBank/DDBJ whole genome shotgun (WGS) entry which is preliminary data.</text>
</comment>
<evidence type="ECO:0000313" key="3">
    <source>
        <dbReference type="Proteomes" id="UP001150941"/>
    </source>
</evidence>
<sequence length="282" mass="29803">MLSFLMLFTIFAMISVIIFNISLLSGLWLLAAISGAVSCLAGFTNLRSLFWLSHSTVLTFPREIANIKGLSPFDHWYRLVLALDDCMPHRFSIWPSRSIDLSSLPQKIISPLRIHALSEVEIDFLVGMGAFVGMGTFVGVGIFAGIGVIGVSVGMGAFVGIVAFVGMEAFVGMGTFVGVGIFAGIGVIGVFVGMGAFVGMEAFVGVGIFAGIGVIGVSVGMGAFVVEPGVPKVFVDDLSGESVQLQEMLSWGETREGNHRPEACTYPREGTTEASTNVCQSV</sequence>
<dbReference type="GeneID" id="83206461"/>
<evidence type="ECO:0000313" key="2">
    <source>
        <dbReference type="EMBL" id="KAJ5216854.1"/>
    </source>
</evidence>
<feature type="transmembrane region" description="Helical" evidence="1">
    <location>
        <begin position="5"/>
        <end position="21"/>
    </location>
</feature>
<keyword evidence="1" id="KW-1133">Transmembrane helix</keyword>
<reference evidence="2" key="1">
    <citation type="submission" date="2022-11" db="EMBL/GenBank/DDBJ databases">
        <authorList>
            <person name="Petersen C."/>
        </authorList>
    </citation>
    <scope>NUCLEOTIDE SEQUENCE</scope>
    <source>
        <strain evidence="2">IBT 19713</strain>
    </source>
</reference>
<gene>
    <name evidence="2" type="ORF">N7468_009862</name>
</gene>